<dbReference type="Gene3D" id="2.60.120.290">
    <property type="entry name" value="Spermadhesin, CUB domain"/>
    <property type="match status" value="1"/>
</dbReference>
<dbReference type="SMART" id="SM00059">
    <property type="entry name" value="FN2"/>
    <property type="match status" value="1"/>
</dbReference>
<proteinExistence type="predicted"/>
<keyword evidence="10 18" id="KW-0675">Receptor</keyword>
<name>A0AAD9VC38_ACRCE</name>
<feature type="domain" description="CUB" evidence="15">
    <location>
        <begin position="126"/>
        <end position="238"/>
    </location>
</feature>
<evidence type="ECO:0000256" key="13">
    <source>
        <dbReference type="PROSITE-ProRule" id="PRU00479"/>
    </source>
</evidence>
<dbReference type="GO" id="GO:0007189">
    <property type="term" value="P:adenylate cyclase-activating G protein-coupled receptor signaling pathway"/>
    <property type="evidence" value="ECO:0007669"/>
    <property type="project" value="TreeGrafter"/>
</dbReference>
<feature type="disulfide bond" evidence="12">
    <location>
        <begin position="326"/>
        <end position="341"/>
    </location>
</feature>
<dbReference type="SUPFAM" id="SSF52058">
    <property type="entry name" value="L domain-like"/>
    <property type="match status" value="1"/>
</dbReference>
<dbReference type="CDD" id="cd00041">
    <property type="entry name" value="CUB"/>
    <property type="match status" value="1"/>
</dbReference>
<dbReference type="InterPro" id="IPR013806">
    <property type="entry name" value="Kringle-like"/>
</dbReference>
<keyword evidence="8 14" id="KW-0472">Membrane</keyword>
<dbReference type="InterPro" id="IPR002131">
    <property type="entry name" value="Gphrmn_rcpt_fam"/>
</dbReference>
<evidence type="ECO:0000313" key="18">
    <source>
        <dbReference type="EMBL" id="KAK2569058.1"/>
    </source>
</evidence>
<accession>A0AAD9VC38</accession>
<dbReference type="SMART" id="SM00042">
    <property type="entry name" value="CUB"/>
    <property type="match status" value="1"/>
</dbReference>
<dbReference type="PANTHER" id="PTHR24372:SF77">
    <property type="entry name" value="G-PROTEIN COUPLED RECEPTORS FAMILY 1 PROFILE DOMAIN-CONTAINING PROTEIN"/>
    <property type="match status" value="1"/>
</dbReference>
<dbReference type="AlphaFoldDB" id="A0AAD9VC38"/>
<evidence type="ECO:0000256" key="7">
    <source>
        <dbReference type="ARBA" id="ARBA00023040"/>
    </source>
</evidence>
<dbReference type="InterPro" id="IPR036055">
    <property type="entry name" value="LDL_receptor-like_sf"/>
</dbReference>
<dbReference type="InterPro" id="IPR032675">
    <property type="entry name" value="LRR_dom_sf"/>
</dbReference>
<dbReference type="CDD" id="cd00062">
    <property type="entry name" value="FN2"/>
    <property type="match status" value="1"/>
</dbReference>
<reference evidence="18" key="2">
    <citation type="journal article" date="2023" name="Science">
        <title>Genomic signatures of disease resistance in endangered staghorn corals.</title>
        <authorList>
            <person name="Vollmer S.V."/>
            <person name="Selwyn J.D."/>
            <person name="Despard B.A."/>
            <person name="Roesel C.L."/>
        </authorList>
    </citation>
    <scope>NUCLEOTIDE SEQUENCE</scope>
    <source>
        <strain evidence="18">K2</strain>
    </source>
</reference>
<evidence type="ECO:0000256" key="9">
    <source>
        <dbReference type="ARBA" id="ARBA00023157"/>
    </source>
</evidence>
<dbReference type="EMBL" id="JARQWQ010000010">
    <property type="protein sequence ID" value="KAK2569058.1"/>
    <property type="molecule type" value="Genomic_DNA"/>
</dbReference>
<reference evidence="18" key="1">
    <citation type="journal article" date="2023" name="G3 (Bethesda)">
        <title>Whole genome assembly and annotation of the endangered Caribbean coral Acropora cervicornis.</title>
        <authorList>
            <person name="Selwyn J.D."/>
            <person name="Vollmer S.V."/>
        </authorList>
    </citation>
    <scope>NUCLEOTIDE SEQUENCE</scope>
    <source>
        <strain evidence="18">K2</strain>
    </source>
</reference>
<keyword evidence="4 14" id="KW-0812">Transmembrane</keyword>
<dbReference type="Gene3D" id="2.10.10.10">
    <property type="entry name" value="Fibronectin, type II, collagen-binding"/>
    <property type="match status" value="2"/>
</dbReference>
<dbReference type="Pfam" id="PF00040">
    <property type="entry name" value="fn2"/>
    <property type="match status" value="1"/>
</dbReference>
<keyword evidence="2" id="KW-1003">Cell membrane</keyword>
<feature type="transmembrane region" description="Helical" evidence="14">
    <location>
        <begin position="824"/>
        <end position="846"/>
    </location>
</feature>
<protein>
    <submittedName>
        <fullName evidence="18">G-protein coupled receptor GRL101</fullName>
    </submittedName>
</protein>
<comment type="caution">
    <text evidence="13">Lacks conserved residue(s) required for the propagation of feature annotation.</text>
</comment>
<dbReference type="PRINTS" id="PR00373">
    <property type="entry name" value="GLYCHORMONER"/>
</dbReference>
<feature type="domain" description="Fibronectin type-II" evidence="17">
    <location>
        <begin position="249"/>
        <end position="298"/>
    </location>
</feature>
<dbReference type="Gene3D" id="1.20.1070.10">
    <property type="entry name" value="Rhodopsin 7-helix transmembrane proteins"/>
    <property type="match status" value="1"/>
</dbReference>
<keyword evidence="19" id="KW-1185">Reference proteome</keyword>
<feature type="transmembrane region" description="Helical" evidence="14">
    <location>
        <begin position="697"/>
        <end position="718"/>
    </location>
</feature>
<feature type="domain" description="G-protein coupled receptors family 1 profile" evidence="16">
    <location>
        <begin position="590"/>
        <end position="844"/>
    </location>
</feature>
<dbReference type="SUPFAM" id="SSF49854">
    <property type="entry name" value="Spermadhesin, CUB domain"/>
    <property type="match status" value="1"/>
</dbReference>
<dbReference type="SUPFAM" id="SSF57440">
    <property type="entry name" value="Kringle-like"/>
    <property type="match status" value="1"/>
</dbReference>
<dbReference type="SMART" id="SM00369">
    <property type="entry name" value="LRR_TYP"/>
    <property type="match status" value="5"/>
</dbReference>
<keyword evidence="6 14" id="KW-1133">Transmembrane helix</keyword>
<feature type="transmembrane region" description="Helical" evidence="14">
    <location>
        <begin position="578"/>
        <end position="597"/>
    </location>
</feature>
<dbReference type="InterPro" id="IPR036943">
    <property type="entry name" value="FN_type2_sf"/>
</dbReference>
<dbReference type="PROSITE" id="PS00237">
    <property type="entry name" value="G_PROTEIN_RECEP_F1_1"/>
    <property type="match status" value="1"/>
</dbReference>
<evidence type="ECO:0000256" key="6">
    <source>
        <dbReference type="ARBA" id="ARBA00022989"/>
    </source>
</evidence>
<sequence>MPKLLSLTHCDAISRSHADTSIIHALAFFWSRKKITWNMPSVNLFVSVVLLSVWIQTKSEKQTCPFVTENKKCCRLPFEYNNRRYEECTADVKEKAWKFHWGNPWCFAETDDRNRKYRCLRNENSCGGARTQTAGVISSSNFPQNYKTNVSCSWKIQVDSANYITLNFTDFELENSSNCAHARVSVYDGLNSSDPSLGVFCGNELPRGIRSSSNKMLVEFIAGRGDLFKGFRAYYDSGDCRVRSYGGNGGGACCVFPFTYKGKLFNGCAKQDDGLSSNLWCSVTPNFDRDKKRGFCIAENVPCGPGKFECKNYHWWKQCIDMKHRCDGNPNCAENSDEKDCPENVTMGTAAMCQKIKVLVNRVISAIHSKHDCPYEFDTSKDACSWTSPCAKDGWEAHLGNEKPVIKSLARCSRKNITGIPTYLLTKLTVFDLERNQITSIEPHSFINQHELKTLILKSNKIRVLETGTFKGLVKLTELSLSDNPIEKIEKGAFYGLEKLRSLNLSNMKLSSISSGAFNGMDSLRELYLGNNENLQQLPLDIFSSISLRFLLSGPQCAAPKDLFSSCNNLMANMTLRLSIWILGSIALFGNAFVLLWRLKTKSDNRVHALLLLNLAIADFFMGIYLALIGSVDAFYRGRYFIYNDRWKHSPLCQFSGFVSTLSSEASVMILTIMTLDRYVTIVHPFKHFGLSIRGAHVTLVITWIAAFVLAGVPLTGIPYLKEFYARSGVCLPLHLTADKPAGWEYSVFLFLALNFASFMIIFFLYLIMFLKIQKTRKLSGAGPAVSSIGSRMVFIVLTDFCCWIPIIIIGIASLLGMEAPPSVYAWVAVFVLPLNSALNPILYTISTANFRRKFRRTLRKETPMTIASENTYIESRTMDSGHVRSVFLSASNEESNLLNGKVNESGV</sequence>
<dbReference type="SMART" id="SM00192">
    <property type="entry name" value="LDLa"/>
    <property type="match status" value="1"/>
</dbReference>
<dbReference type="FunFam" id="2.60.120.290:FF:000018">
    <property type="entry name" value="cubilin"/>
    <property type="match status" value="1"/>
</dbReference>
<evidence type="ECO:0000256" key="4">
    <source>
        <dbReference type="ARBA" id="ARBA00022692"/>
    </source>
</evidence>
<feature type="transmembrane region" description="Helical" evidence="14">
    <location>
        <begin position="655"/>
        <end position="676"/>
    </location>
</feature>
<evidence type="ECO:0000256" key="14">
    <source>
        <dbReference type="SAM" id="Phobius"/>
    </source>
</evidence>
<dbReference type="CDD" id="cd00112">
    <property type="entry name" value="LDLa"/>
    <property type="match status" value="1"/>
</dbReference>
<keyword evidence="9 12" id="KW-1015">Disulfide bond</keyword>
<evidence type="ECO:0000256" key="5">
    <source>
        <dbReference type="ARBA" id="ARBA00022737"/>
    </source>
</evidence>
<dbReference type="PANTHER" id="PTHR24372">
    <property type="entry name" value="GLYCOPROTEIN HORMONE RECEPTOR"/>
    <property type="match status" value="1"/>
</dbReference>
<dbReference type="InterPro" id="IPR003591">
    <property type="entry name" value="Leu-rich_rpt_typical-subtyp"/>
</dbReference>
<dbReference type="PRINTS" id="PR00237">
    <property type="entry name" value="GPCRRHODOPSN"/>
</dbReference>
<gene>
    <name evidence="18" type="ORF">P5673_005941</name>
</gene>
<feature type="transmembrane region" description="Helical" evidence="14">
    <location>
        <begin position="794"/>
        <end position="818"/>
    </location>
</feature>
<dbReference type="InterPro" id="IPR002172">
    <property type="entry name" value="LDrepeatLR_classA_rpt"/>
</dbReference>
<dbReference type="CDD" id="cd15137">
    <property type="entry name" value="7tmA_Relaxin_R"/>
    <property type="match status" value="1"/>
</dbReference>
<dbReference type="Pfam" id="PF13855">
    <property type="entry name" value="LRR_8"/>
    <property type="match status" value="1"/>
</dbReference>
<comment type="caution">
    <text evidence="18">The sequence shown here is derived from an EMBL/GenBank/DDBJ whole genome shotgun (WGS) entry which is preliminary data.</text>
</comment>
<comment type="subcellular location">
    <subcellularLocation>
        <location evidence="1">Cell membrane</location>
        <topology evidence="1">Multi-pass membrane protein</topology>
    </subcellularLocation>
</comment>
<evidence type="ECO:0000256" key="10">
    <source>
        <dbReference type="ARBA" id="ARBA00023170"/>
    </source>
</evidence>
<evidence type="ECO:0000256" key="1">
    <source>
        <dbReference type="ARBA" id="ARBA00004651"/>
    </source>
</evidence>
<dbReference type="PROSITE" id="PS51092">
    <property type="entry name" value="FN2_2"/>
    <property type="match status" value="1"/>
</dbReference>
<dbReference type="InterPro" id="IPR035914">
    <property type="entry name" value="Sperma_CUB_dom_sf"/>
</dbReference>
<dbReference type="PROSITE" id="PS51450">
    <property type="entry name" value="LRR"/>
    <property type="match status" value="2"/>
</dbReference>
<organism evidence="18 19">
    <name type="scientific">Acropora cervicornis</name>
    <name type="common">Staghorn coral</name>
    <dbReference type="NCBI Taxonomy" id="6130"/>
    <lineage>
        <taxon>Eukaryota</taxon>
        <taxon>Metazoa</taxon>
        <taxon>Cnidaria</taxon>
        <taxon>Anthozoa</taxon>
        <taxon>Hexacorallia</taxon>
        <taxon>Scleractinia</taxon>
        <taxon>Astrocoeniina</taxon>
        <taxon>Acroporidae</taxon>
        <taxon>Acropora</taxon>
    </lineage>
</organism>
<evidence type="ECO:0000259" key="16">
    <source>
        <dbReference type="PROSITE" id="PS50262"/>
    </source>
</evidence>
<dbReference type="SUPFAM" id="SSF81321">
    <property type="entry name" value="Family A G protein-coupled receptor-like"/>
    <property type="match status" value="1"/>
</dbReference>
<dbReference type="InterPro" id="IPR023415">
    <property type="entry name" value="LDLR_class-A_CS"/>
</dbReference>
<dbReference type="Gene3D" id="3.80.10.10">
    <property type="entry name" value="Ribonuclease Inhibitor"/>
    <property type="match status" value="2"/>
</dbReference>
<feature type="transmembrane region" description="Helical" evidence="14">
    <location>
        <begin position="609"/>
        <end position="635"/>
    </location>
</feature>
<dbReference type="Pfam" id="PF00057">
    <property type="entry name" value="Ldl_recept_a"/>
    <property type="match status" value="1"/>
</dbReference>
<dbReference type="InterPro" id="IPR000276">
    <property type="entry name" value="GPCR_Rhodpsn"/>
</dbReference>
<dbReference type="PROSITE" id="PS01180">
    <property type="entry name" value="CUB"/>
    <property type="match status" value="1"/>
</dbReference>
<dbReference type="PROSITE" id="PS50262">
    <property type="entry name" value="G_PROTEIN_RECEP_F1_2"/>
    <property type="match status" value="1"/>
</dbReference>
<dbReference type="GO" id="GO:0009755">
    <property type="term" value="P:hormone-mediated signaling pathway"/>
    <property type="evidence" value="ECO:0007669"/>
    <property type="project" value="TreeGrafter"/>
</dbReference>
<evidence type="ECO:0000256" key="12">
    <source>
        <dbReference type="PROSITE-ProRule" id="PRU00124"/>
    </source>
</evidence>
<dbReference type="InterPro" id="IPR000859">
    <property type="entry name" value="CUB_dom"/>
</dbReference>
<dbReference type="SMART" id="SM00365">
    <property type="entry name" value="LRR_SD22"/>
    <property type="match status" value="2"/>
</dbReference>
<dbReference type="GO" id="GO:0008528">
    <property type="term" value="F:G protein-coupled peptide receptor activity"/>
    <property type="evidence" value="ECO:0007669"/>
    <property type="project" value="TreeGrafter"/>
</dbReference>
<keyword evidence="7" id="KW-0297">G-protein coupled receptor</keyword>
<evidence type="ECO:0000256" key="11">
    <source>
        <dbReference type="ARBA" id="ARBA00023224"/>
    </source>
</evidence>
<dbReference type="GO" id="GO:0016500">
    <property type="term" value="F:protein-hormone receptor activity"/>
    <property type="evidence" value="ECO:0007669"/>
    <property type="project" value="InterPro"/>
</dbReference>
<dbReference type="FunFam" id="1.20.1070.10:FF:000333">
    <property type="entry name" value="Relaxin receptor 1"/>
    <property type="match status" value="1"/>
</dbReference>
<dbReference type="InterPro" id="IPR001611">
    <property type="entry name" value="Leu-rich_rpt"/>
</dbReference>
<evidence type="ECO:0000313" key="19">
    <source>
        <dbReference type="Proteomes" id="UP001249851"/>
    </source>
</evidence>
<dbReference type="Pfam" id="PF00001">
    <property type="entry name" value="7tm_1"/>
    <property type="match status" value="1"/>
</dbReference>
<keyword evidence="11" id="KW-0807">Transducer</keyword>
<dbReference type="Pfam" id="PF00431">
    <property type="entry name" value="CUB"/>
    <property type="match status" value="1"/>
</dbReference>
<evidence type="ECO:0000256" key="8">
    <source>
        <dbReference type="ARBA" id="ARBA00023136"/>
    </source>
</evidence>
<feature type="transmembrane region" description="Helical" evidence="14">
    <location>
        <begin position="748"/>
        <end position="773"/>
    </location>
</feature>
<evidence type="ECO:0000259" key="17">
    <source>
        <dbReference type="PROSITE" id="PS51092"/>
    </source>
</evidence>
<keyword evidence="3" id="KW-0433">Leucine-rich repeat</keyword>
<dbReference type="InterPro" id="IPR000562">
    <property type="entry name" value="FN_type2_dom"/>
</dbReference>
<dbReference type="PROSITE" id="PS01209">
    <property type="entry name" value="LDLRA_1"/>
    <property type="match status" value="1"/>
</dbReference>
<evidence type="ECO:0000256" key="2">
    <source>
        <dbReference type="ARBA" id="ARBA00022475"/>
    </source>
</evidence>
<evidence type="ECO:0000259" key="15">
    <source>
        <dbReference type="PROSITE" id="PS01180"/>
    </source>
</evidence>
<dbReference type="SMART" id="SM01381">
    <property type="entry name" value="7TM_GPCR_Srsx"/>
    <property type="match status" value="1"/>
</dbReference>
<keyword evidence="5" id="KW-0677">Repeat</keyword>
<evidence type="ECO:0000256" key="3">
    <source>
        <dbReference type="ARBA" id="ARBA00022614"/>
    </source>
</evidence>
<dbReference type="InterPro" id="IPR017452">
    <property type="entry name" value="GPCR_Rhodpsn_7TM"/>
</dbReference>
<dbReference type="GO" id="GO:0005886">
    <property type="term" value="C:plasma membrane"/>
    <property type="evidence" value="ECO:0007669"/>
    <property type="project" value="UniProtKB-SubCell"/>
</dbReference>
<dbReference type="SUPFAM" id="SSF57424">
    <property type="entry name" value="LDL receptor-like module"/>
    <property type="match status" value="1"/>
</dbReference>
<dbReference type="PROSITE" id="PS50068">
    <property type="entry name" value="LDLRA_2"/>
    <property type="match status" value="1"/>
</dbReference>
<dbReference type="Proteomes" id="UP001249851">
    <property type="component" value="Unassembled WGS sequence"/>
</dbReference>
<dbReference type="Gene3D" id="4.10.400.10">
    <property type="entry name" value="Low-density Lipoprotein Receptor"/>
    <property type="match status" value="1"/>
</dbReference>